<organism evidence="2 3">
    <name type="scientific">Actinoplanes cyaneus</name>
    <dbReference type="NCBI Taxonomy" id="52696"/>
    <lineage>
        <taxon>Bacteria</taxon>
        <taxon>Bacillati</taxon>
        <taxon>Actinomycetota</taxon>
        <taxon>Actinomycetes</taxon>
        <taxon>Micromonosporales</taxon>
        <taxon>Micromonosporaceae</taxon>
        <taxon>Actinoplanes</taxon>
    </lineage>
</organism>
<dbReference type="Proteomes" id="UP000619479">
    <property type="component" value="Unassembled WGS sequence"/>
</dbReference>
<sequence>MSIRVQPLPAGGGTSGGGSSSTSPEGITGAGRRGGRLTMLTVTLRILASHSPGRIRTDAAC</sequence>
<keyword evidence="3" id="KW-1185">Reference proteome</keyword>
<gene>
    <name evidence="2" type="ORF">Acy02nite_10430</name>
</gene>
<protein>
    <submittedName>
        <fullName evidence="2">Uncharacterized protein</fullName>
    </submittedName>
</protein>
<dbReference type="EMBL" id="BOMH01000007">
    <property type="protein sequence ID" value="GID63162.1"/>
    <property type="molecule type" value="Genomic_DNA"/>
</dbReference>
<evidence type="ECO:0000313" key="2">
    <source>
        <dbReference type="EMBL" id="GID63162.1"/>
    </source>
</evidence>
<dbReference type="AlphaFoldDB" id="A0A919ID08"/>
<name>A0A919ID08_9ACTN</name>
<evidence type="ECO:0000256" key="1">
    <source>
        <dbReference type="SAM" id="MobiDB-lite"/>
    </source>
</evidence>
<comment type="caution">
    <text evidence="2">The sequence shown here is derived from an EMBL/GenBank/DDBJ whole genome shotgun (WGS) entry which is preliminary data.</text>
</comment>
<evidence type="ECO:0000313" key="3">
    <source>
        <dbReference type="Proteomes" id="UP000619479"/>
    </source>
</evidence>
<feature type="compositionally biased region" description="Gly residues" evidence="1">
    <location>
        <begin position="10"/>
        <end position="19"/>
    </location>
</feature>
<proteinExistence type="predicted"/>
<feature type="region of interest" description="Disordered" evidence="1">
    <location>
        <begin position="1"/>
        <end position="34"/>
    </location>
</feature>
<reference evidence="2" key="1">
    <citation type="submission" date="2021-01" db="EMBL/GenBank/DDBJ databases">
        <title>Whole genome shotgun sequence of Actinoplanes cyaneus NBRC 14990.</title>
        <authorList>
            <person name="Komaki H."/>
            <person name="Tamura T."/>
        </authorList>
    </citation>
    <scope>NUCLEOTIDE SEQUENCE</scope>
    <source>
        <strain evidence="2">NBRC 14990</strain>
    </source>
</reference>
<accession>A0A919ID08</accession>